<evidence type="ECO:0000313" key="2">
    <source>
        <dbReference type="Proteomes" id="UP000784294"/>
    </source>
</evidence>
<comment type="caution">
    <text evidence="1">The sequence shown here is derived from an EMBL/GenBank/DDBJ whole genome shotgun (WGS) entry which is preliminary data.</text>
</comment>
<gene>
    <name evidence="1" type="ORF">PXEA_LOCUS30089</name>
</gene>
<sequence length="147" mass="16247">MSAGQILARLRMCCWAERLCQTDSEMKTFQLGDAIGQPCKSQRVNVRHQLTDSAAVASSPPCVHCWCVCVCVCVFETCTSERDLAESGRVWWRMEGSSPSLCTTGHKWSQKGSYDDRHRDPSANLGGSRALHSACNKVPNLIELLAQ</sequence>
<dbReference type="AlphaFoldDB" id="A0A448XHJ0"/>
<keyword evidence="2" id="KW-1185">Reference proteome</keyword>
<reference evidence="1" key="1">
    <citation type="submission" date="2018-11" db="EMBL/GenBank/DDBJ databases">
        <authorList>
            <consortium name="Pathogen Informatics"/>
        </authorList>
    </citation>
    <scope>NUCLEOTIDE SEQUENCE</scope>
</reference>
<protein>
    <submittedName>
        <fullName evidence="1">Uncharacterized protein</fullName>
    </submittedName>
</protein>
<accession>A0A448XHJ0</accession>
<dbReference type="Proteomes" id="UP000784294">
    <property type="component" value="Unassembled WGS sequence"/>
</dbReference>
<proteinExistence type="predicted"/>
<organism evidence="1 2">
    <name type="scientific">Protopolystoma xenopodis</name>
    <dbReference type="NCBI Taxonomy" id="117903"/>
    <lineage>
        <taxon>Eukaryota</taxon>
        <taxon>Metazoa</taxon>
        <taxon>Spiralia</taxon>
        <taxon>Lophotrochozoa</taxon>
        <taxon>Platyhelminthes</taxon>
        <taxon>Monogenea</taxon>
        <taxon>Polyopisthocotylea</taxon>
        <taxon>Polystomatidea</taxon>
        <taxon>Polystomatidae</taxon>
        <taxon>Protopolystoma</taxon>
    </lineage>
</organism>
<name>A0A448XHJ0_9PLAT</name>
<dbReference type="EMBL" id="CAAALY010252816">
    <property type="protein sequence ID" value="VEL36649.1"/>
    <property type="molecule type" value="Genomic_DNA"/>
</dbReference>
<evidence type="ECO:0000313" key="1">
    <source>
        <dbReference type="EMBL" id="VEL36649.1"/>
    </source>
</evidence>